<dbReference type="Pfam" id="PF07676">
    <property type="entry name" value="PD40"/>
    <property type="match status" value="2"/>
</dbReference>
<dbReference type="SUPFAM" id="SSF49452">
    <property type="entry name" value="Starch-binding domain-like"/>
    <property type="match status" value="1"/>
</dbReference>
<sequence>MLTACTEEVFVEPKLYGSVSGQVLTLDGKKPLENVLVRISPSGKNITPDAEGNFRVDSLPVGKYSVQTTVDKYKSDLSSVEVEANKTTTVSVFLSLDNNQNKAPLVPVIVKPADNAQEVPLSTVLAWKTSDPEKDSLRYSVILFKEGQPTTVPMVTGLHVDTLIVNNLEYATTYYWQVITTDSINKPVYSEVWSFKTRPVPDHPYVFSRQVNQNYQIFSSNGTETIQLTTLGGNWRPVVSPNREKVAFISNVNTDPHIYVSNRVGKELKRVTVVPIAGVALMDLSFCWSPNGLEILYPYYDKLYAVHTDGSGLRVVAEAPAGRFFAGCDWTSQGNRIIARVTGSTVYDNELYMVNPATGVLTKLVTGRPGKMGNPDFSVDGKTAVFTLDVANFQNIEGRQLDSRIFTVDIATGISSDISIGKTRGNNDLDARFSPNGAKIIFTSTSNDGFSEKSLYTMDPDGQNRLEILKNAEMPYWR</sequence>
<gene>
    <name evidence="2" type="ORF">DSL64_22710</name>
</gene>
<dbReference type="InterPro" id="IPR011659">
    <property type="entry name" value="WD40"/>
</dbReference>
<evidence type="ECO:0000313" key="2">
    <source>
        <dbReference type="EMBL" id="REA57748.1"/>
    </source>
</evidence>
<dbReference type="InterPro" id="IPR013784">
    <property type="entry name" value="Carb-bd-like_fold"/>
</dbReference>
<name>A0A3D8Y5C5_9BACT</name>
<reference evidence="2 3" key="1">
    <citation type="submission" date="2018-07" db="EMBL/GenBank/DDBJ databases">
        <title>Dyadobacter roseus sp. nov., isolated from rose rhizosphere soil.</title>
        <authorList>
            <person name="Chen L."/>
        </authorList>
    </citation>
    <scope>NUCLEOTIDE SEQUENCE [LARGE SCALE GENOMIC DNA]</scope>
    <source>
        <strain evidence="2 3">RS19</strain>
    </source>
</reference>
<evidence type="ECO:0000313" key="3">
    <source>
        <dbReference type="Proteomes" id="UP000256373"/>
    </source>
</evidence>
<comment type="caution">
    <text evidence="2">The sequence shown here is derived from an EMBL/GenBank/DDBJ whole genome shotgun (WGS) entry which is preliminary data.</text>
</comment>
<dbReference type="AlphaFoldDB" id="A0A3D8Y5C5"/>
<evidence type="ECO:0000256" key="1">
    <source>
        <dbReference type="ARBA" id="ARBA00009820"/>
    </source>
</evidence>
<protein>
    <recommendedName>
        <fullName evidence="4">Fibronectin type-III domain-containing protein</fullName>
    </recommendedName>
</protein>
<dbReference type="GO" id="GO:0030246">
    <property type="term" value="F:carbohydrate binding"/>
    <property type="evidence" value="ECO:0007669"/>
    <property type="project" value="InterPro"/>
</dbReference>
<organism evidence="2 3">
    <name type="scientific">Dyadobacter luteus</name>
    <dbReference type="NCBI Taxonomy" id="2259619"/>
    <lineage>
        <taxon>Bacteria</taxon>
        <taxon>Pseudomonadati</taxon>
        <taxon>Bacteroidota</taxon>
        <taxon>Cytophagia</taxon>
        <taxon>Cytophagales</taxon>
        <taxon>Spirosomataceae</taxon>
        <taxon>Dyadobacter</taxon>
    </lineage>
</organism>
<dbReference type="InterPro" id="IPR011042">
    <property type="entry name" value="6-blade_b-propeller_TolB-like"/>
</dbReference>
<dbReference type="Proteomes" id="UP000256373">
    <property type="component" value="Unassembled WGS sequence"/>
</dbReference>
<dbReference type="InterPro" id="IPR036116">
    <property type="entry name" value="FN3_sf"/>
</dbReference>
<dbReference type="SUPFAM" id="SSF82171">
    <property type="entry name" value="DPP6 N-terminal domain-like"/>
    <property type="match status" value="1"/>
</dbReference>
<keyword evidence="3" id="KW-1185">Reference proteome</keyword>
<evidence type="ECO:0008006" key="4">
    <source>
        <dbReference type="Google" id="ProtNLM"/>
    </source>
</evidence>
<dbReference type="EMBL" id="QNUL01000025">
    <property type="protein sequence ID" value="REA57748.1"/>
    <property type="molecule type" value="Genomic_DNA"/>
</dbReference>
<dbReference type="InterPro" id="IPR013783">
    <property type="entry name" value="Ig-like_fold"/>
</dbReference>
<comment type="similarity">
    <text evidence="1">Belongs to the TolB family.</text>
</comment>
<dbReference type="PANTHER" id="PTHR36842">
    <property type="entry name" value="PROTEIN TOLB HOMOLOG"/>
    <property type="match status" value="1"/>
</dbReference>
<dbReference type="PANTHER" id="PTHR36842:SF1">
    <property type="entry name" value="PROTEIN TOLB"/>
    <property type="match status" value="1"/>
</dbReference>
<dbReference type="Gene3D" id="2.120.10.30">
    <property type="entry name" value="TolB, C-terminal domain"/>
    <property type="match status" value="1"/>
</dbReference>
<accession>A0A3D8Y5C5</accession>
<dbReference type="Gene3D" id="2.60.40.1120">
    <property type="entry name" value="Carboxypeptidase-like, regulatory domain"/>
    <property type="match status" value="1"/>
</dbReference>
<dbReference type="Gene3D" id="2.60.40.10">
    <property type="entry name" value="Immunoglobulins"/>
    <property type="match status" value="1"/>
</dbReference>
<proteinExistence type="inferred from homology"/>
<dbReference type="SUPFAM" id="SSF49265">
    <property type="entry name" value="Fibronectin type III"/>
    <property type="match status" value="1"/>
</dbReference>
<dbReference type="Pfam" id="PF13620">
    <property type="entry name" value="CarboxypepD_reg"/>
    <property type="match status" value="1"/>
</dbReference>
<dbReference type="Gene3D" id="2.120.10.60">
    <property type="entry name" value="Tricorn protease N-terminal domain"/>
    <property type="match status" value="1"/>
</dbReference>